<protein>
    <submittedName>
        <fullName evidence="10">GumC family protein</fullName>
    </submittedName>
</protein>
<dbReference type="CDD" id="cd05387">
    <property type="entry name" value="BY-kinase"/>
    <property type="match status" value="1"/>
</dbReference>
<keyword evidence="6 8" id="KW-1133">Transmembrane helix</keyword>
<name>A0ABV7X683_9HYPH</name>
<keyword evidence="4" id="KW-0547">Nucleotide-binding</keyword>
<comment type="subcellular location">
    <subcellularLocation>
        <location evidence="1">Cell membrane</location>
        <topology evidence="1">Multi-pass membrane protein</topology>
    </subcellularLocation>
</comment>
<keyword evidence="7 8" id="KW-0472">Membrane</keyword>
<evidence type="ECO:0000256" key="8">
    <source>
        <dbReference type="SAM" id="Phobius"/>
    </source>
</evidence>
<dbReference type="Gene3D" id="3.40.50.300">
    <property type="entry name" value="P-loop containing nucleotide triphosphate hydrolases"/>
    <property type="match status" value="1"/>
</dbReference>
<proteinExistence type="predicted"/>
<evidence type="ECO:0000256" key="4">
    <source>
        <dbReference type="ARBA" id="ARBA00022741"/>
    </source>
</evidence>
<dbReference type="Pfam" id="PF02706">
    <property type="entry name" value="Wzz"/>
    <property type="match status" value="1"/>
</dbReference>
<evidence type="ECO:0000313" key="11">
    <source>
        <dbReference type="Proteomes" id="UP001595613"/>
    </source>
</evidence>
<keyword evidence="5" id="KW-0067">ATP-binding</keyword>
<feature type="domain" description="Polysaccharide chain length determinant N-terminal" evidence="9">
    <location>
        <begin position="6"/>
        <end position="95"/>
    </location>
</feature>
<dbReference type="RefSeq" id="WP_380098209.1">
    <property type="nucleotide sequence ID" value="NZ_JBHRYD010000015.1"/>
</dbReference>
<dbReference type="Proteomes" id="UP001595613">
    <property type="component" value="Unassembled WGS sequence"/>
</dbReference>
<dbReference type="InterPro" id="IPR027417">
    <property type="entry name" value="P-loop_NTPase"/>
</dbReference>
<gene>
    <name evidence="10" type="ORF">ACFOOL_15430</name>
</gene>
<evidence type="ECO:0000259" key="9">
    <source>
        <dbReference type="Pfam" id="PF02706"/>
    </source>
</evidence>
<evidence type="ECO:0000256" key="3">
    <source>
        <dbReference type="ARBA" id="ARBA00022692"/>
    </source>
</evidence>
<dbReference type="InterPro" id="IPR050445">
    <property type="entry name" value="Bact_polysacc_biosynth/exp"/>
</dbReference>
<comment type="caution">
    <text evidence="10">The sequence shown here is derived from an EMBL/GenBank/DDBJ whole genome shotgun (WGS) entry which is preliminary data.</text>
</comment>
<accession>A0ABV7X683</accession>
<keyword evidence="2" id="KW-1003">Cell membrane</keyword>
<evidence type="ECO:0000256" key="6">
    <source>
        <dbReference type="ARBA" id="ARBA00022989"/>
    </source>
</evidence>
<feature type="transmembrane region" description="Helical" evidence="8">
    <location>
        <begin position="21"/>
        <end position="40"/>
    </location>
</feature>
<reference evidence="11" key="1">
    <citation type="journal article" date="2019" name="Int. J. Syst. Evol. Microbiol.">
        <title>The Global Catalogue of Microorganisms (GCM) 10K type strain sequencing project: providing services to taxonomists for standard genome sequencing and annotation.</title>
        <authorList>
            <consortium name="The Broad Institute Genomics Platform"/>
            <consortium name="The Broad Institute Genome Sequencing Center for Infectious Disease"/>
            <person name="Wu L."/>
            <person name="Ma J."/>
        </authorList>
    </citation>
    <scope>NUCLEOTIDE SEQUENCE [LARGE SCALE GENOMIC DNA]</scope>
    <source>
        <strain evidence="11">KCTC 42281</strain>
    </source>
</reference>
<evidence type="ECO:0000256" key="7">
    <source>
        <dbReference type="ARBA" id="ARBA00023136"/>
    </source>
</evidence>
<dbReference type="EMBL" id="JBHRYD010000015">
    <property type="protein sequence ID" value="MFC3706143.1"/>
    <property type="molecule type" value="Genomic_DNA"/>
</dbReference>
<keyword evidence="3 8" id="KW-0812">Transmembrane</keyword>
<evidence type="ECO:0000256" key="1">
    <source>
        <dbReference type="ARBA" id="ARBA00004651"/>
    </source>
</evidence>
<dbReference type="SUPFAM" id="SSF52540">
    <property type="entry name" value="P-loop containing nucleoside triphosphate hydrolases"/>
    <property type="match status" value="1"/>
</dbReference>
<keyword evidence="11" id="KW-1185">Reference proteome</keyword>
<evidence type="ECO:0000256" key="5">
    <source>
        <dbReference type="ARBA" id="ARBA00022840"/>
    </source>
</evidence>
<evidence type="ECO:0000256" key="2">
    <source>
        <dbReference type="ARBA" id="ARBA00022475"/>
    </source>
</evidence>
<dbReference type="InterPro" id="IPR003856">
    <property type="entry name" value="LPS_length_determ_N"/>
</dbReference>
<dbReference type="PANTHER" id="PTHR32309:SF13">
    <property type="entry name" value="FERRIC ENTEROBACTIN TRANSPORT PROTEIN FEPE"/>
    <property type="match status" value="1"/>
</dbReference>
<dbReference type="PANTHER" id="PTHR32309">
    <property type="entry name" value="TYROSINE-PROTEIN KINASE"/>
    <property type="match status" value="1"/>
</dbReference>
<organism evidence="10 11">
    <name type="scientific">Devosia honganensis</name>
    <dbReference type="NCBI Taxonomy" id="1610527"/>
    <lineage>
        <taxon>Bacteria</taxon>
        <taxon>Pseudomonadati</taxon>
        <taxon>Pseudomonadota</taxon>
        <taxon>Alphaproteobacteria</taxon>
        <taxon>Hyphomicrobiales</taxon>
        <taxon>Devosiaceae</taxon>
        <taxon>Devosia</taxon>
    </lineage>
</organism>
<dbReference type="InterPro" id="IPR005702">
    <property type="entry name" value="Wzc-like_C"/>
</dbReference>
<evidence type="ECO:0000313" key="10">
    <source>
        <dbReference type="EMBL" id="MFC3706143.1"/>
    </source>
</evidence>
<sequence length="708" mass="74970">MEGQYIDAGAILEVLRRRARLILMVFLAISTLSAIIVFSLRPEYTASALVMVDPSRKDLLDPGLAQMGPGPADGARVDSEVEIVTSMPVLLEVVETAGLIDDPEFAPKRSLQHRLASFLGAGEPVPPTREETLHAAALRLDEVVSARRRGSTYLIAVNAAAPGPEAAARIANAVAETYIRMQVQSKVRSVLAALEVLEPRIANASAALAASESALDTFLDDNLERIAANSGRQDIVALKQAADARLGEQVRLGSAIEAASASLLRADFEQMATVLASPELANLAWRHAELLNGPGGGSGAEIEALEALLDRTAQDAMAGLQGQLAEHRAQTAELREELRHSLLASDMPPDVLTGLYELQQESALARASYERLVARVHELRAQADLQVADSRIVAAATAPQRPSFPDMRLMFLMAGVGAMGFGVALAFTVENLVGGFTSLEQLEAVTRRGGAVAVSLQKPPQRADGSPAASVADTVALAPFSQFSECLRRLKLNLDQALVGSGNRQRSEGGVVVAVASSVPLEGKTTLALGLARTYAASGRKVLLIDGDLRHPSVHRHLGVAPSGGLSDYLSSSLADAIPATMLSSDPLSEVVAVLGGRHGETPGEQLLTSGTFARLIAAARSVFEVTIIDTPPVGVVVDGSYVLELADAVVFAVRWADTGQREVLRSLDAVDSSTRPDVPIVLAMTQKATERDRKGRYRAYYAEEQEG</sequence>